<feature type="transmembrane region" description="Helical" evidence="2">
    <location>
        <begin position="20"/>
        <end position="44"/>
    </location>
</feature>
<dbReference type="AlphaFoldDB" id="A0A7J9GIV2"/>
<dbReference type="Proteomes" id="UP000593560">
    <property type="component" value="Unassembled WGS sequence"/>
</dbReference>
<organism evidence="3 4">
    <name type="scientific">Gossypium harknessii</name>
    <dbReference type="NCBI Taxonomy" id="34285"/>
    <lineage>
        <taxon>Eukaryota</taxon>
        <taxon>Viridiplantae</taxon>
        <taxon>Streptophyta</taxon>
        <taxon>Embryophyta</taxon>
        <taxon>Tracheophyta</taxon>
        <taxon>Spermatophyta</taxon>
        <taxon>Magnoliopsida</taxon>
        <taxon>eudicotyledons</taxon>
        <taxon>Gunneridae</taxon>
        <taxon>Pentapetalae</taxon>
        <taxon>rosids</taxon>
        <taxon>malvids</taxon>
        <taxon>Malvales</taxon>
        <taxon>Malvaceae</taxon>
        <taxon>Malvoideae</taxon>
        <taxon>Gossypium</taxon>
    </lineage>
</organism>
<dbReference type="InterPro" id="IPR021641">
    <property type="entry name" value="DUF3245"/>
</dbReference>
<dbReference type="OrthoDB" id="1908779at2759"/>
<evidence type="ECO:0000256" key="1">
    <source>
        <dbReference type="SAM" id="MobiDB-lite"/>
    </source>
</evidence>
<reference evidence="3 4" key="1">
    <citation type="journal article" date="2019" name="Genome Biol. Evol.">
        <title>Insights into the evolution of the New World diploid cottons (Gossypium, subgenus Houzingenia) based on genome sequencing.</title>
        <authorList>
            <person name="Grover C.E."/>
            <person name="Arick M.A. 2nd"/>
            <person name="Thrash A."/>
            <person name="Conover J.L."/>
            <person name="Sanders W.S."/>
            <person name="Peterson D.G."/>
            <person name="Frelichowski J.E."/>
            <person name="Scheffler J.A."/>
            <person name="Scheffler B.E."/>
            <person name="Wendel J.F."/>
        </authorList>
    </citation>
    <scope>NUCLEOTIDE SEQUENCE [LARGE SCALE GENOMIC DNA]</scope>
    <source>
        <strain evidence="3">0</strain>
        <tissue evidence="3">Leaf</tissue>
    </source>
</reference>
<proteinExistence type="predicted"/>
<keyword evidence="2" id="KW-0812">Transmembrane</keyword>
<keyword evidence="2" id="KW-0472">Membrane</keyword>
<feature type="region of interest" description="Disordered" evidence="1">
    <location>
        <begin position="72"/>
        <end position="92"/>
    </location>
</feature>
<evidence type="ECO:0000256" key="2">
    <source>
        <dbReference type="SAM" id="Phobius"/>
    </source>
</evidence>
<feature type="region of interest" description="Disordered" evidence="1">
    <location>
        <begin position="111"/>
        <end position="159"/>
    </location>
</feature>
<evidence type="ECO:0000313" key="4">
    <source>
        <dbReference type="Proteomes" id="UP000593560"/>
    </source>
</evidence>
<dbReference type="PANTHER" id="PTHR35741:SF1">
    <property type="entry name" value="FACTOR CWC22-LIKE PROTEIN, PUTATIVE (DUF3245)-RELATED"/>
    <property type="match status" value="1"/>
</dbReference>
<accession>A0A7J9GIV2</accession>
<protein>
    <submittedName>
        <fullName evidence="3">Uncharacterized protein</fullName>
    </submittedName>
</protein>
<comment type="caution">
    <text evidence="3">The sequence shown here is derived from an EMBL/GenBank/DDBJ whole genome shotgun (WGS) entry which is preliminary data.</text>
</comment>
<evidence type="ECO:0000313" key="3">
    <source>
        <dbReference type="EMBL" id="MBA0797493.1"/>
    </source>
</evidence>
<name>A0A7J9GIV2_9ROSI</name>
<keyword evidence="2" id="KW-1133">Transmembrane helix</keyword>
<gene>
    <name evidence="3" type="ORF">Gohar_008190</name>
</gene>
<dbReference type="EMBL" id="JABFAD010000005">
    <property type="protein sequence ID" value="MBA0797493.1"/>
    <property type="molecule type" value="Genomic_DNA"/>
</dbReference>
<dbReference type="Pfam" id="PF11595">
    <property type="entry name" value="DUF3245"/>
    <property type="match status" value="1"/>
</dbReference>
<keyword evidence="4" id="KW-1185">Reference proteome</keyword>
<sequence>MARFGNILRCLKKTLESLGFYAVSIFVVPCCVSWNIGVLVPLAVPVTAEQWVNKMNGSAEYEVVEAEPEARPERLGLGAKVPRQSKVGLSNDPVERKLSAKLGVGKRKVFKNQDSTIPSSKDRVDEDDGDEDLDSRSSAFSKKRAVPLTSQLQVKKKPK</sequence>
<dbReference type="PANTHER" id="PTHR35741">
    <property type="entry name" value="FACTOR CWC22-LIKE PROTEIN, PUTATIVE (DUF3245)-RELATED"/>
    <property type="match status" value="1"/>
</dbReference>